<evidence type="ECO:0000313" key="2">
    <source>
        <dbReference type="Proteomes" id="UP000242188"/>
    </source>
</evidence>
<gene>
    <name evidence="1" type="ORF">KP79_PYT22796</name>
</gene>
<proteinExistence type="predicted"/>
<protein>
    <submittedName>
        <fullName evidence="1">Uncharacterized protein</fullName>
    </submittedName>
</protein>
<comment type="caution">
    <text evidence="1">The sequence shown here is derived from an EMBL/GenBank/DDBJ whole genome shotgun (WGS) entry which is preliminary data.</text>
</comment>
<name>A0A210PFL8_MIZYE</name>
<dbReference type="Proteomes" id="UP000242188">
    <property type="component" value="Unassembled WGS sequence"/>
</dbReference>
<dbReference type="EMBL" id="NEDP02076734">
    <property type="protein sequence ID" value="OWF35280.1"/>
    <property type="molecule type" value="Genomic_DNA"/>
</dbReference>
<organism evidence="1 2">
    <name type="scientific">Mizuhopecten yessoensis</name>
    <name type="common">Japanese scallop</name>
    <name type="synonym">Patinopecten yessoensis</name>
    <dbReference type="NCBI Taxonomy" id="6573"/>
    <lineage>
        <taxon>Eukaryota</taxon>
        <taxon>Metazoa</taxon>
        <taxon>Spiralia</taxon>
        <taxon>Lophotrochozoa</taxon>
        <taxon>Mollusca</taxon>
        <taxon>Bivalvia</taxon>
        <taxon>Autobranchia</taxon>
        <taxon>Pteriomorphia</taxon>
        <taxon>Pectinida</taxon>
        <taxon>Pectinoidea</taxon>
        <taxon>Pectinidae</taxon>
        <taxon>Mizuhopecten</taxon>
    </lineage>
</organism>
<keyword evidence="2" id="KW-1185">Reference proteome</keyword>
<dbReference type="AlphaFoldDB" id="A0A210PFL8"/>
<reference evidence="1 2" key="1">
    <citation type="journal article" date="2017" name="Nat. Ecol. Evol.">
        <title>Scallop genome provides insights into evolution of bilaterian karyotype and development.</title>
        <authorList>
            <person name="Wang S."/>
            <person name="Zhang J."/>
            <person name="Jiao W."/>
            <person name="Li J."/>
            <person name="Xun X."/>
            <person name="Sun Y."/>
            <person name="Guo X."/>
            <person name="Huan P."/>
            <person name="Dong B."/>
            <person name="Zhang L."/>
            <person name="Hu X."/>
            <person name="Sun X."/>
            <person name="Wang J."/>
            <person name="Zhao C."/>
            <person name="Wang Y."/>
            <person name="Wang D."/>
            <person name="Huang X."/>
            <person name="Wang R."/>
            <person name="Lv J."/>
            <person name="Li Y."/>
            <person name="Zhang Z."/>
            <person name="Liu B."/>
            <person name="Lu W."/>
            <person name="Hui Y."/>
            <person name="Liang J."/>
            <person name="Zhou Z."/>
            <person name="Hou R."/>
            <person name="Li X."/>
            <person name="Liu Y."/>
            <person name="Li H."/>
            <person name="Ning X."/>
            <person name="Lin Y."/>
            <person name="Zhao L."/>
            <person name="Xing Q."/>
            <person name="Dou J."/>
            <person name="Li Y."/>
            <person name="Mao J."/>
            <person name="Guo H."/>
            <person name="Dou H."/>
            <person name="Li T."/>
            <person name="Mu C."/>
            <person name="Jiang W."/>
            <person name="Fu Q."/>
            <person name="Fu X."/>
            <person name="Miao Y."/>
            <person name="Liu J."/>
            <person name="Yu Q."/>
            <person name="Li R."/>
            <person name="Liao H."/>
            <person name="Li X."/>
            <person name="Kong Y."/>
            <person name="Jiang Z."/>
            <person name="Chourrout D."/>
            <person name="Li R."/>
            <person name="Bao Z."/>
        </authorList>
    </citation>
    <scope>NUCLEOTIDE SEQUENCE [LARGE SCALE GENOMIC DNA]</scope>
    <source>
        <strain evidence="1 2">PY_sf001</strain>
    </source>
</reference>
<accession>A0A210PFL8</accession>
<evidence type="ECO:0000313" key="1">
    <source>
        <dbReference type="EMBL" id="OWF35280.1"/>
    </source>
</evidence>
<sequence length="65" mass="6779">MPPSPTQGGINGAIGMGNDPNPIPCLNSILGANVLESNRQKIVSGQYKDSGLMLPNATTEVQEKN</sequence>